<dbReference type="RefSeq" id="WP_152891998.1">
    <property type="nucleotide sequence ID" value="NZ_WHJC01000405.1"/>
</dbReference>
<organism evidence="1 2">
    <name type="scientific">Clostridium tarantellae</name>
    <dbReference type="NCBI Taxonomy" id="39493"/>
    <lineage>
        <taxon>Bacteria</taxon>
        <taxon>Bacillati</taxon>
        <taxon>Bacillota</taxon>
        <taxon>Clostridia</taxon>
        <taxon>Eubacteriales</taxon>
        <taxon>Clostridiaceae</taxon>
        <taxon>Clostridium</taxon>
    </lineage>
</organism>
<proteinExistence type="predicted"/>
<reference evidence="1 2" key="1">
    <citation type="submission" date="2019-10" db="EMBL/GenBank/DDBJ databases">
        <title>The Genome Sequence of Clostridium tarantellae Isolated from Fish Brain.</title>
        <authorList>
            <person name="Bano L."/>
            <person name="Kiel M."/>
            <person name="Sales G."/>
            <person name="Doxey A.C."/>
            <person name="Mansfield M.J."/>
            <person name="Schiavone M."/>
            <person name="Rossetto O."/>
            <person name="Pirazzini M."/>
            <person name="Dobrindt U."/>
            <person name="Montecucco C."/>
        </authorList>
    </citation>
    <scope>NUCLEOTIDE SEQUENCE [LARGE SCALE GENOMIC DNA]</scope>
    <source>
        <strain evidence="1 2">DSM 3997</strain>
    </source>
</reference>
<dbReference type="AlphaFoldDB" id="A0A6I1MQD9"/>
<dbReference type="EMBL" id="WHJC01000405">
    <property type="protein sequence ID" value="MPQ45033.1"/>
    <property type="molecule type" value="Genomic_DNA"/>
</dbReference>
<comment type="caution">
    <text evidence="1">The sequence shown here is derived from an EMBL/GenBank/DDBJ whole genome shotgun (WGS) entry which is preliminary data.</text>
</comment>
<evidence type="ECO:0000313" key="1">
    <source>
        <dbReference type="EMBL" id="MPQ45033.1"/>
    </source>
</evidence>
<keyword evidence="2" id="KW-1185">Reference proteome</keyword>
<dbReference type="Gene3D" id="2.40.10.270">
    <property type="entry name" value="Bacteriophage SPP1 head-tail adaptor protein"/>
    <property type="match status" value="1"/>
</dbReference>
<dbReference type="Proteomes" id="UP000430345">
    <property type="component" value="Unassembled WGS sequence"/>
</dbReference>
<sequence length="125" mass="15050">MIKNNLQKQRDLLRTYNMPMEIVKKITTVDEDGYKKEDYKVIYKCFGNINNLYGKELYNAFGVGLENTLNIRIKYCNLLKEIFFKSDNKNREYKVKWNNIIFDIFLVDFLGFNNEDVILKVRRLD</sequence>
<protein>
    <submittedName>
        <fullName evidence="1">Phage head closure protein</fullName>
    </submittedName>
</protein>
<dbReference type="InterPro" id="IPR008767">
    <property type="entry name" value="Phage_SPP1_head-tail_adaptor"/>
</dbReference>
<evidence type="ECO:0000313" key="2">
    <source>
        <dbReference type="Proteomes" id="UP000430345"/>
    </source>
</evidence>
<accession>A0A6I1MQD9</accession>
<name>A0A6I1MQD9_9CLOT</name>
<gene>
    <name evidence="1" type="ORF">GBZ86_15020</name>
</gene>
<dbReference type="InterPro" id="IPR038666">
    <property type="entry name" value="SSP1_head-tail_sf"/>
</dbReference>
<dbReference type="NCBIfam" id="TIGR01563">
    <property type="entry name" value="gp16_SPP1"/>
    <property type="match status" value="1"/>
</dbReference>